<dbReference type="Pfam" id="PF00450">
    <property type="entry name" value="Peptidase_S10"/>
    <property type="match status" value="1"/>
</dbReference>
<evidence type="ECO:0000256" key="8">
    <source>
        <dbReference type="ARBA" id="ARBA00023157"/>
    </source>
</evidence>
<keyword evidence="9" id="KW-0325">Glycoprotein</keyword>
<reference evidence="12" key="1">
    <citation type="journal article" date="2019" name="Toxins">
        <title>Detection of Abrin-Like and Prepropulchellin-Like Toxin Genes and Transcripts Using Whole Genome Sequencing and Full-Length Transcript Sequencing of Abrus precatorius.</title>
        <authorList>
            <person name="Hovde B.T."/>
            <person name="Daligault H.E."/>
            <person name="Hanschen E.R."/>
            <person name="Kunde Y.A."/>
            <person name="Johnson M.B."/>
            <person name="Starkenburg S.R."/>
            <person name="Johnson S.L."/>
        </authorList>
    </citation>
    <scope>NUCLEOTIDE SEQUENCE [LARGE SCALE GENOMIC DNA]</scope>
</reference>
<dbReference type="GO" id="GO:0009742">
    <property type="term" value="P:brassinosteroid mediated signaling pathway"/>
    <property type="evidence" value="ECO:0007669"/>
    <property type="project" value="TreeGrafter"/>
</dbReference>
<evidence type="ECO:0000256" key="10">
    <source>
        <dbReference type="RuleBase" id="RU361156"/>
    </source>
</evidence>
<comment type="similarity">
    <text evidence="2 10">Belongs to the peptidase S10 family.</text>
</comment>
<evidence type="ECO:0000256" key="11">
    <source>
        <dbReference type="SAM" id="SignalP"/>
    </source>
</evidence>
<evidence type="ECO:0000256" key="3">
    <source>
        <dbReference type="ARBA" id="ARBA00022525"/>
    </source>
</evidence>
<keyword evidence="5 10" id="KW-0645">Protease</keyword>
<name>A0A8B8LSV8_ABRPR</name>
<keyword evidence="12" id="KW-1185">Reference proteome</keyword>
<dbReference type="InterPro" id="IPR018202">
    <property type="entry name" value="Ser_caboxypep_ser_AS"/>
</dbReference>
<dbReference type="InterPro" id="IPR033124">
    <property type="entry name" value="Ser_caboxypep_his_AS"/>
</dbReference>
<evidence type="ECO:0000256" key="1">
    <source>
        <dbReference type="ARBA" id="ARBA00004613"/>
    </source>
</evidence>
<keyword evidence="3" id="KW-0964">Secreted</keyword>
<dbReference type="Gene3D" id="3.40.50.11320">
    <property type="match status" value="1"/>
</dbReference>
<dbReference type="SUPFAM" id="SSF53474">
    <property type="entry name" value="alpha/beta-Hydrolases"/>
    <property type="match status" value="1"/>
</dbReference>
<dbReference type="Gene3D" id="3.40.50.1820">
    <property type="entry name" value="alpha/beta hydrolase"/>
    <property type="match status" value="1"/>
</dbReference>
<dbReference type="PRINTS" id="PR00724">
    <property type="entry name" value="CRBOXYPTASEC"/>
</dbReference>
<evidence type="ECO:0000313" key="13">
    <source>
        <dbReference type="RefSeq" id="XP_027359466.1"/>
    </source>
</evidence>
<dbReference type="PROSITE" id="PS00560">
    <property type="entry name" value="CARBOXYPEPT_SER_HIS"/>
    <property type="match status" value="1"/>
</dbReference>
<evidence type="ECO:0000256" key="7">
    <source>
        <dbReference type="ARBA" id="ARBA00022801"/>
    </source>
</evidence>
<dbReference type="Proteomes" id="UP000694853">
    <property type="component" value="Unplaced"/>
</dbReference>
<protein>
    <recommendedName>
        <fullName evidence="10">Carboxypeptidase</fullName>
        <ecNumber evidence="10">3.4.16.-</ecNumber>
    </recommendedName>
</protein>
<gene>
    <name evidence="13" type="primary">LOC113868096</name>
</gene>
<dbReference type="PROSITE" id="PS00131">
    <property type="entry name" value="CARBOXYPEPT_SER_SER"/>
    <property type="match status" value="1"/>
</dbReference>
<accession>A0A8B8LSV8</accession>
<dbReference type="InterPro" id="IPR001563">
    <property type="entry name" value="Peptidase_S10"/>
</dbReference>
<dbReference type="InterPro" id="IPR029058">
    <property type="entry name" value="AB_hydrolase_fold"/>
</dbReference>
<feature type="signal peptide" evidence="11">
    <location>
        <begin position="1"/>
        <end position="38"/>
    </location>
</feature>
<keyword evidence="4 10" id="KW-0121">Carboxypeptidase</keyword>
<dbReference type="AlphaFoldDB" id="A0A8B8LSV8"/>
<dbReference type="PANTHER" id="PTHR11802:SF25">
    <property type="entry name" value="SERINE CARBOXYPEPTIDASE 24"/>
    <property type="match status" value="1"/>
</dbReference>
<sequence length="472" mass="53708">MIIDIKGAMMASQTKTLHLFFFFMCLLLSFSNISCIVAVPKEQEQDRIFALPGQPPVTFSQFSGYVTVNEQHGRALFYWFTEATTSPENKPLVLWLNGGPGCSSVAYGASEEIGPFRINKSGSSLYLNKYAWNREANILFVESPAGVGFSYTNTSSDLNTSGDKRTAQDALIFLIRWMERFPQYKYREFYMAGESYAGHYVPQLAKKVHDYNKNNPHILNLKGFIVGNAVTDDHYDGVGTVTYWWSHSMISDQSYKSILKYCNFSEKKTTKKCDDAVNYAVNNEFGNIDQYSIYTPSCTTSHNDTLRHVRFKSTILHRISGYDPCTEDYAEKYYNRLDVQKAMHANVTNIPYKWTACSDALNKNWKDSEFSMLPIYKELIAAGLRIWVFSGDTDSVVPVTATRFSLSHLNLTIKTRWYPWYTGGQVGGWTEVYDGLTFTTVRGAGHEVPLLQPERAYILFRSFLAGKHLPKS</sequence>
<reference evidence="13" key="2">
    <citation type="submission" date="2025-08" db="UniProtKB">
        <authorList>
            <consortium name="RefSeq"/>
        </authorList>
    </citation>
    <scope>IDENTIFICATION</scope>
    <source>
        <tissue evidence="13">Young leaves</tissue>
    </source>
</reference>
<evidence type="ECO:0000256" key="9">
    <source>
        <dbReference type="ARBA" id="ARBA00023180"/>
    </source>
</evidence>
<evidence type="ECO:0000313" key="12">
    <source>
        <dbReference type="Proteomes" id="UP000694853"/>
    </source>
</evidence>
<keyword evidence="8" id="KW-1015">Disulfide bond</keyword>
<dbReference type="PANTHER" id="PTHR11802">
    <property type="entry name" value="SERINE PROTEASE FAMILY S10 SERINE CARBOXYPEPTIDASE"/>
    <property type="match status" value="1"/>
</dbReference>
<evidence type="ECO:0000256" key="6">
    <source>
        <dbReference type="ARBA" id="ARBA00022729"/>
    </source>
</evidence>
<dbReference type="GeneID" id="113868096"/>
<comment type="subcellular location">
    <subcellularLocation>
        <location evidence="1">Secreted</location>
    </subcellularLocation>
</comment>
<dbReference type="GO" id="GO:0005615">
    <property type="term" value="C:extracellular space"/>
    <property type="evidence" value="ECO:0007669"/>
    <property type="project" value="TreeGrafter"/>
</dbReference>
<dbReference type="GO" id="GO:0004185">
    <property type="term" value="F:serine-type carboxypeptidase activity"/>
    <property type="evidence" value="ECO:0007669"/>
    <property type="project" value="UniProtKB-UniRule"/>
</dbReference>
<keyword evidence="7 10" id="KW-0378">Hydrolase</keyword>
<evidence type="ECO:0000256" key="2">
    <source>
        <dbReference type="ARBA" id="ARBA00009431"/>
    </source>
</evidence>
<organism evidence="12 13">
    <name type="scientific">Abrus precatorius</name>
    <name type="common">Indian licorice</name>
    <name type="synonym">Glycine abrus</name>
    <dbReference type="NCBI Taxonomy" id="3816"/>
    <lineage>
        <taxon>Eukaryota</taxon>
        <taxon>Viridiplantae</taxon>
        <taxon>Streptophyta</taxon>
        <taxon>Embryophyta</taxon>
        <taxon>Tracheophyta</taxon>
        <taxon>Spermatophyta</taxon>
        <taxon>Magnoliopsida</taxon>
        <taxon>eudicotyledons</taxon>
        <taxon>Gunneridae</taxon>
        <taxon>Pentapetalae</taxon>
        <taxon>rosids</taxon>
        <taxon>fabids</taxon>
        <taxon>Fabales</taxon>
        <taxon>Fabaceae</taxon>
        <taxon>Papilionoideae</taxon>
        <taxon>50 kb inversion clade</taxon>
        <taxon>NPAAA clade</taxon>
        <taxon>indigoferoid/millettioid clade</taxon>
        <taxon>Abreae</taxon>
        <taxon>Abrus</taxon>
    </lineage>
</organism>
<dbReference type="OrthoDB" id="443318at2759"/>
<dbReference type="GO" id="GO:0006508">
    <property type="term" value="P:proteolysis"/>
    <property type="evidence" value="ECO:0007669"/>
    <property type="project" value="UniProtKB-KW"/>
</dbReference>
<dbReference type="FunFam" id="3.40.50.1820:FF:000013">
    <property type="entry name" value="Carboxypeptidase"/>
    <property type="match status" value="1"/>
</dbReference>
<proteinExistence type="inferred from homology"/>
<feature type="chain" id="PRO_5034999815" description="Carboxypeptidase" evidence="11">
    <location>
        <begin position="39"/>
        <end position="472"/>
    </location>
</feature>
<dbReference type="FunFam" id="3.40.50.11320:FF:000002">
    <property type="entry name" value="Carboxypeptidase"/>
    <property type="match status" value="1"/>
</dbReference>
<dbReference type="Gene3D" id="6.10.250.940">
    <property type="match status" value="1"/>
</dbReference>
<evidence type="ECO:0000256" key="5">
    <source>
        <dbReference type="ARBA" id="ARBA00022670"/>
    </source>
</evidence>
<dbReference type="KEGG" id="aprc:113868096"/>
<keyword evidence="6 11" id="KW-0732">Signal</keyword>
<dbReference type="RefSeq" id="XP_027359466.1">
    <property type="nucleotide sequence ID" value="XM_027503665.1"/>
</dbReference>
<evidence type="ECO:0000256" key="4">
    <source>
        <dbReference type="ARBA" id="ARBA00022645"/>
    </source>
</evidence>
<dbReference type="FunFam" id="3.40.50.12670:FF:000002">
    <property type="entry name" value="Carboxypeptidase"/>
    <property type="match status" value="1"/>
</dbReference>
<dbReference type="EC" id="3.4.16.-" evidence="10"/>